<proteinExistence type="predicted"/>
<dbReference type="EMBL" id="CP002505">
    <property type="protein sequence ID" value="ADW74163.1"/>
    <property type="molecule type" value="Genomic_DNA"/>
</dbReference>
<dbReference type="AlphaFoldDB" id="A0A0H3FAW0"/>
<evidence type="ECO:0000313" key="1">
    <source>
        <dbReference type="EMBL" id="ADW74163.1"/>
    </source>
</evidence>
<reference evidence="1 2" key="2">
    <citation type="journal article" date="2012" name="J. Bacteriol.">
        <title>Complete Genome Sequence of Rahnella sp. Strain Y9602, a Gammaproteobacterium Isolate from Metal- and Radionuclide-Contaminated Soil.</title>
        <authorList>
            <person name="Martinez R.J."/>
            <person name="Bruce D."/>
            <person name="Detter C."/>
            <person name="Goodwin L.A."/>
            <person name="Han J."/>
            <person name="Han C.S."/>
            <person name="Held B."/>
            <person name="Land M.L."/>
            <person name="Mikhailova N."/>
            <person name="Nolan M."/>
            <person name="Pennacchio L."/>
            <person name="Pitluck S."/>
            <person name="Tapia R."/>
            <person name="Woyke T."/>
            <person name="Sobecky P.A."/>
        </authorList>
    </citation>
    <scope>NUCLEOTIDE SEQUENCE [LARGE SCALE GENOMIC DNA]</scope>
    <source>
        <strain evidence="1 2">Y9602</strain>
    </source>
</reference>
<dbReference type="PANTHER" id="PTHR34319:SF6">
    <property type="entry name" value="MAJOR EXPORTED PROTEIN"/>
    <property type="match status" value="1"/>
</dbReference>
<sequence>MAIPVYLWLKYDDGTDIKGSVDILQREGSIEVLELMHAVEVPVDSQTGKLIAKRIHCGYAFEKEVDASSPYLYKAVSSGQTLKNAEFKFYCIDYGGQEKEYFRVTLENVKVISVEPFMHDIKNELFERHTHHEYVELSYEKIIWHYLDGNIVHSDTWNERA</sequence>
<dbReference type="eggNOG" id="COG3157">
    <property type="taxonomic scope" value="Bacteria"/>
</dbReference>
<dbReference type="InterPro" id="IPR008514">
    <property type="entry name" value="T6SS_Hcp"/>
</dbReference>
<dbReference type="SUPFAM" id="SSF141452">
    <property type="entry name" value="Hcp1-like"/>
    <property type="match status" value="1"/>
</dbReference>
<dbReference type="KEGG" id="rah:Rahaq_2556"/>
<dbReference type="RefSeq" id="WP_013575863.1">
    <property type="nucleotide sequence ID" value="NC_015061.1"/>
</dbReference>
<accession>A0A0H3FAW0</accession>
<name>A0A0H3FAW0_RAHSY</name>
<dbReference type="InterPro" id="IPR036624">
    <property type="entry name" value="Hcp1-lik_sf"/>
</dbReference>
<dbReference type="InterPro" id="IPR052947">
    <property type="entry name" value="T6SS_Hcp1_domain"/>
</dbReference>
<dbReference type="Gene3D" id="2.30.110.20">
    <property type="entry name" value="Hcp1-like"/>
    <property type="match status" value="1"/>
</dbReference>
<dbReference type="OrthoDB" id="5674026at2"/>
<dbReference type="HOGENOM" id="CLU_116190_0_0_6"/>
<dbReference type="PANTHER" id="PTHR34319">
    <property type="entry name" value="MAJOR EXPORTED PROTEIN"/>
    <property type="match status" value="1"/>
</dbReference>
<dbReference type="Proteomes" id="UP000007257">
    <property type="component" value="Chromosome"/>
</dbReference>
<organism evidence="1 2">
    <name type="scientific">Rahnella sp. (strain Y9602)</name>
    <dbReference type="NCBI Taxonomy" id="2703885"/>
    <lineage>
        <taxon>Bacteria</taxon>
        <taxon>Pseudomonadati</taxon>
        <taxon>Pseudomonadota</taxon>
        <taxon>Gammaproteobacteria</taxon>
        <taxon>Enterobacterales</taxon>
        <taxon>Yersiniaceae</taxon>
        <taxon>Rahnella</taxon>
    </lineage>
</organism>
<dbReference type="NCBIfam" id="TIGR03344">
    <property type="entry name" value="VI_effect_Hcp1"/>
    <property type="match status" value="1"/>
</dbReference>
<protein>
    <submittedName>
        <fullName evidence="1">Type VI secretion system effector, Hcp1 family</fullName>
    </submittedName>
</protein>
<reference evidence="2" key="1">
    <citation type="submission" date="2011-01" db="EMBL/GenBank/DDBJ databases">
        <title>Complete sequence of chromosome of Rahnella sp. Y9602.</title>
        <authorList>
            <consortium name="US DOE Joint Genome Institute"/>
            <person name="Lucas S."/>
            <person name="Copeland A."/>
            <person name="Lapidus A."/>
            <person name="Cheng J.-F."/>
            <person name="Goodwin L."/>
            <person name="Pitluck S."/>
            <person name="Lu M."/>
            <person name="Detter J.C."/>
            <person name="Han C."/>
            <person name="Tapia R."/>
            <person name="Land M."/>
            <person name="Hauser L."/>
            <person name="Kyrpides N."/>
            <person name="Ivanova N."/>
            <person name="Ovchinnikova G."/>
            <person name="Pagani I."/>
            <person name="Sobecky P.A."/>
            <person name="Martinez R.J."/>
            <person name="Woyke T."/>
        </authorList>
    </citation>
    <scope>NUCLEOTIDE SEQUENCE [LARGE SCALE GENOMIC DNA]</scope>
    <source>
        <strain evidence="2">Y9602</strain>
    </source>
</reference>
<dbReference type="Pfam" id="PF05638">
    <property type="entry name" value="T6SS_HCP"/>
    <property type="match status" value="1"/>
</dbReference>
<gene>
    <name evidence="1" type="ordered locus">Rahaq_2556</name>
</gene>
<evidence type="ECO:0000313" key="2">
    <source>
        <dbReference type="Proteomes" id="UP000007257"/>
    </source>
</evidence>